<dbReference type="RefSeq" id="WP_160622040.1">
    <property type="nucleotide sequence ID" value="NZ_CP028271.1"/>
</dbReference>
<dbReference type="CDD" id="cd04301">
    <property type="entry name" value="NAT_SF"/>
    <property type="match status" value="1"/>
</dbReference>
<keyword evidence="1 4" id="KW-0808">Transferase</keyword>
<evidence type="ECO:0000256" key="1">
    <source>
        <dbReference type="ARBA" id="ARBA00022679"/>
    </source>
</evidence>
<evidence type="ECO:0000256" key="2">
    <source>
        <dbReference type="ARBA" id="ARBA00023315"/>
    </source>
</evidence>
<sequence length="147" mass="16199">MIRIADKKEYPLLTAIWGRAVRATHDFLPEENLQALKPLVRDCYLPAIAPYVWLNSAGEPQGFIGVAEGKIEMLFIDPDYCGQGVGTALIAFARQTLAADSVDVNEQNHRAVAFYLSRGFTLCGRSELDGEGNPFPLLHMRCPSADC</sequence>
<dbReference type="EMBL" id="CP028271">
    <property type="protein sequence ID" value="QHM72137.1"/>
    <property type="molecule type" value="Genomic_DNA"/>
</dbReference>
<dbReference type="EC" id="2.3.1.-" evidence="4"/>
<organism evidence="4 5">
    <name type="scientific">Mixta intestinalis</name>
    <dbReference type="NCBI Taxonomy" id="1615494"/>
    <lineage>
        <taxon>Bacteria</taxon>
        <taxon>Pseudomonadati</taxon>
        <taxon>Pseudomonadota</taxon>
        <taxon>Gammaproteobacteria</taxon>
        <taxon>Enterobacterales</taxon>
        <taxon>Erwiniaceae</taxon>
        <taxon>Mixta</taxon>
    </lineage>
</organism>
<dbReference type="Gene3D" id="3.40.630.30">
    <property type="match status" value="1"/>
</dbReference>
<dbReference type="Pfam" id="PF13673">
    <property type="entry name" value="Acetyltransf_10"/>
    <property type="match status" value="1"/>
</dbReference>
<evidence type="ECO:0000313" key="4">
    <source>
        <dbReference type="EMBL" id="QHM72137.1"/>
    </source>
</evidence>
<reference evidence="4 5" key="1">
    <citation type="submission" date="2018-03" db="EMBL/GenBank/DDBJ databases">
        <title>Pantoea intestinalis SRCM103226 isolated form the mealworm.</title>
        <authorList>
            <person name="Jeong D.-Y."/>
            <person name="Kim J.W."/>
        </authorList>
    </citation>
    <scope>NUCLEOTIDE SEQUENCE [LARGE SCALE GENOMIC DNA]</scope>
    <source>
        <strain evidence="4 5">SRCM103226</strain>
    </source>
</reference>
<dbReference type="AlphaFoldDB" id="A0A6P1Q1Y4"/>
<name>A0A6P1Q1Y4_9GAMM</name>
<dbReference type="PROSITE" id="PS51186">
    <property type="entry name" value="GNAT"/>
    <property type="match status" value="1"/>
</dbReference>
<dbReference type="InterPro" id="IPR000182">
    <property type="entry name" value="GNAT_dom"/>
</dbReference>
<gene>
    <name evidence="4" type="primary">yjaB</name>
    <name evidence="4" type="ORF">C7M51_02437</name>
</gene>
<evidence type="ECO:0000259" key="3">
    <source>
        <dbReference type="PROSITE" id="PS51186"/>
    </source>
</evidence>
<proteinExistence type="predicted"/>
<dbReference type="PANTHER" id="PTHR43800:SF1">
    <property type="entry name" value="PEPTIDYL-LYSINE N-ACETYLTRANSFERASE YJAB"/>
    <property type="match status" value="1"/>
</dbReference>
<dbReference type="KEGG" id="mint:C7M51_02437"/>
<keyword evidence="2 4" id="KW-0012">Acyltransferase</keyword>
<dbReference type="OrthoDB" id="9789605at2"/>
<dbReference type="PANTHER" id="PTHR43800">
    <property type="entry name" value="PEPTIDYL-LYSINE N-ACETYLTRANSFERASE YJAB"/>
    <property type="match status" value="1"/>
</dbReference>
<accession>A0A6P1Q1Y4</accession>
<evidence type="ECO:0000313" key="5">
    <source>
        <dbReference type="Proteomes" id="UP000464053"/>
    </source>
</evidence>
<dbReference type="SUPFAM" id="SSF55729">
    <property type="entry name" value="Acyl-CoA N-acyltransferases (Nat)"/>
    <property type="match status" value="1"/>
</dbReference>
<protein>
    <submittedName>
        <fullName evidence="4">Putative N-acetyltransferase YjaB</fullName>
        <ecNumber evidence="4">2.3.1.-</ecNumber>
    </submittedName>
</protein>
<keyword evidence="5" id="KW-1185">Reference proteome</keyword>
<feature type="domain" description="N-acetyltransferase" evidence="3">
    <location>
        <begin position="1"/>
        <end position="142"/>
    </location>
</feature>
<dbReference type="Proteomes" id="UP000464053">
    <property type="component" value="Chromosome"/>
</dbReference>
<dbReference type="InterPro" id="IPR016181">
    <property type="entry name" value="Acyl_CoA_acyltransferase"/>
</dbReference>
<dbReference type="GO" id="GO:0016747">
    <property type="term" value="F:acyltransferase activity, transferring groups other than amino-acyl groups"/>
    <property type="evidence" value="ECO:0007669"/>
    <property type="project" value="InterPro"/>
</dbReference>